<dbReference type="RefSeq" id="WP_189004788.1">
    <property type="nucleotide sequence ID" value="NZ_BMOD01000016.1"/>
</dbReference>
<evidence type="ECO:0000313" key="4">
    <source>
        <dbReference type="EMBL" id="GGJ45765.1"/>
    </source>
</evidence>
<organism evidence="4 5">
    <name type="scientific">Deinococcus roseus</name>
    <dbReference type="NCBI Taxonomy" id="392414"/>
    <lineage>
        <taxon>Bacteria</taxon>
        <taxon>Thermotogati</taxon>
        <taxon>Deinococcota</taxon>
        <taxon>Deinococci</taxon>
        <taxon>Deinococcales</taxon>
        <taxon>Deinococcaceae</taxon>
        <taxon>Deinococcus</taxon>
    </lineage>
</organism>
<comment type="caution">
    <text evidence="4">The sequence shown here is derived from an EMBL/GenBank/DDBJ whole genome shotgun (WGS) entry which is preliminary data.</text>
</comment>
<accession>A0ABQ2D703</accession>
<reference evidence="5" key="1">
    <citation type="journal article" date="2019" name="Int. J. Syst. Evol. Microbiol.">
        <title>The Global Catalogue of Microorganisms (GCM) 10K type strain sequencing project: providing services to taxonomists for standard genome sequencing and annotation.</title>
        <authorList>
            <consortium name="The Broad Institute Genomics Platform"/>
            <consortium name="The Broad Institute Genome Sequencing Center for Infectious Disease"/>
            <person name="Wu L."/>
            <person name="Ma J."/>
        </authorList>
    </citation>
    <scope>NUCLEOTIDE SEQUENCE [LARGE SCALE GENOMIC DNA]</scope>
    <source>
        <strain evidence="5">JCM 14370</strain>
    </source>
</reference>
<dbReference type="PANTHER" id="PTHR43405:SF1">
    <property type="entry name" value="GLYCOSYL HYDROLASE DIGH"/>
    <property type="match status" value="1"/>
</dbReference>
<dbReference type="Gene3D" id="2.60.40.10">
    <property type="entry name" value="Immunoglobulins"/>
    <property type="match status" value="1"/>
</dbReference>
<dbReference type="Gene3D" id="3.20.20.80">
    <property type="entry name" value="Glycosidases"/>
    <property type="match status" value="1"/>
</dbReference>
<dbReference type="SUPFAM" id="SSF51445">
    <property type="entry name" value="(Trans)glycosidases"/>
    <property type="match status" value="1"/>
</dbReference>
<dbReference type="SUPFAM" id="SSF49478">
    <property type="entry name" value="Cna protein B-type domain"/>
    <property type="match status" value="1"/>
</dbReference>
<dbReference type="InterPro" id="IPR013783">
    <property type="entry name" value="Ig-like_fold"/>
</dbReference>
<proteinExistence type="predicted"/>
<sequence length="471" mass="52702">MKRSPLLLPSLLSVLMSTAAAAPLRGLWVDAFGSGFKNETEIKKLVQDARTLGLNALFAQVVRRADCYCLKSTFPVTEDINVPKGFDPLEVLIREAHSAGLQVHAWVIVHAMTSSEVALPRNPLHPINAHGLDEFADTWLTFNNAGEALVSKDYYFDLAHPGVVKFFADGLRSLAQNYALDGIMLDRIRYPDPVKISAPIWGYNPYSLSRYFRETGATRIPLPQDRKWMDWRRDQVSLLVKHLYLEVKNAKPSIWFSAATITYGPPPKTQEGFKTTRTYAEVLQNWPQWLKEGFLELNVMMNYKRQSKAPQDQWYAGWVDFAAKQAGVNASGIAWYLNDFAGIQAQTQKAVNTHMGWAGYSYRFPNLGNYTSNPTVTTEYEALKNLLPSGEAFDGAPLPSTSLKGQLKGKEVSGIAVELWKSGKLLARTVTDATGYFGFTQLPVGSVELRVLKVRKTLNVQERRVNDAGVY</sequence>
<protein>
    <recommendedName>
        <fullName evidence="3">Glycosyl hydrolase-like 10 domain-containing protein</fullName>
    </recommendedName>
</protein>
<evidence type="ECO:0000313" key="5">
    <source>
        <dbReference type="Proteomes" id="UP000632222"/>
    </source>
</evidence>
<evidence type="ECO:0000256" key="2">
    <source>
        <dbReference type="SAM" id="SignalP"/>
    </source>
</evidence>
<dbReference type="PANTHER" id="PTHR43405">
    <property type="entry name" value="GLYCOSYL HYDROLASE DIGH"/>
    <property type="match status" value="1"/>
</dbReference>
<feature type="chain" id="PRO_5045322666" description="Glycosyl hydrolase-like 10 domain-containing protein" evidence="2">
    <location>
        <begin position="22"/>
        <end position="471"/>
    </location>
</feature>
<keyword evidence="1 2" id="KW-0732">Signal</keyword>
<gene>
    <name evidence="4" type="ORF">GCM10008938_35040</name>
</gene>
<feature type="domain" description="Glycosyl hydrolase-like 10" evidence="3">
    <location>
        <begin position="24"/>
        <end position="305"/>
    </location>
</feature>
<keyword evidence="5" id="KW-1185">Reference proteome</keyword>
<dbReference type="InterPro" id="IPR003790">
    <property type="entry name" value="GHL10"/>
</dbReference>
<evidence type="ECO:0000259" key="3">
    <source>
        <dbReference type="Pfam" id="PF02638"/>
    </source>
</evidence>
<dbReference type="Pfam" id="PF02638">
    <property type="entry name" value="GHL10"/>
    <property type="match status" value="1"/>
</dbReference>
<dbReference type="InterPro" id="IPR052177">
    <property type="entry name" value="Divisome_Glycosyl_Hydrolase"/>
</dbReference>
<evidence type="ECO:0000256" key="1">
    <source>
        <dbReference type="ARBA" id="ARBA00022729"/>
    </source>
</evidence>
<dbReference type="InterPro" id="IPR017853">
    <property type="entry name" value="GH"/>
</dbReference>
<feature type="signal peptide" evidence="2">
    <location>
        <begin position="1"/>
        <end position="21"/>
    </location>
</feature>
<dbReference type="EMBL" id="BMOD01000016">
    <property type="protein sequence ID" value="GGJ45765.1"/>
    <property type="molecule type" value="Genomic_DNA"/>
</dbReference>
<name>A0ABQ2D703_9DEIO</name>
<dbReference type="Proteomes" id="UP000632222">
    <property type="component" value="Unassembled WGS sequence"/>
</dbReference>